<dbReference type="EMBL" id="KB109554">
    <property type="protein sequence ID" value="ELK28126.1"/>
    <property type="molecule type" value="Genomic_DNA"/>
</dbReference>
<dbReference type="AlphaFoldDB" id="L5LPV2"/>
<gene>
    <name evidence="1" type="ORF">MDA_GLEAN10013864</name>
</gene>
<reference evidence="2" key="1">
    <citation type="journal article" date="2013" name="Science">
        <title>Comparative analysis of bat genomes provides insight into the evolution of flight and immunity.</title>
        <authorList>
            <person name="Zhang G."/>
            <person name="Cowled C."/>
            <person name="Shi Z."/>
            <person name="Huang Z."/>
            <person name="Bishop-Lilly K.A."/>
            <person name="Fang X."/>
            <person name="Wynne J.W."/>
            <person name="Xiong Z."/>
            <person name="Baker M.L."/>
            <person name="Zhao W."/>
            <person name="Tachedjian M."/>
            <person name="Zhu Y."/>
            <person name="Zhou P."/>
            <person name="Jiang X."/>
            <person name="Ng J."/>
            <person name="Yang L."/>
            <person name="Wu L."/>
            <person name="Xiao J."/>
            <person name="Feng Y."/>
            <person name="Chen Y."/>
            <person name="Sun X."/>
            <person name="Zhang Y."/>
            <person name="Marsh G.A."/>
            <person name="Crameri G."/>
            <person name="Broder C.C."/>
            <person name="Frey K.G."/>
            <person name="Wang L.F."/>
            <person name="Wang J."/>
        </authorList>
    </citation>
    <scope>NUCLEOTIDE SEQUENCE [LARGE SCALE GENOMIC DNA]</scope>
</reference>
<name>L5LPV2_MYODS</name>
<dbReference type="Proteomes" id="UP000010556">
    <property type="component" value="Unassembled WGS sequence"/>
</dbReference>
<proteinExistence type="predicted"/>
<evidence type="ECO:0000313" key="2">
    <source>
        <dbReference type="Proteomes" id="UP000010556"/>
    </source>
</evidence>
<keyword evidence="2" id="KW-1185">Reference proteome</keyword>
<sequence length="76" mass="8430">MAPNSSAPKALPRFALASYHPPGPTGTCPVTPSFLLGTRSLSFSDIKTKRLTQISHIGKLRDFLLEHRKDYINAHR</sequence>
<organism evidence="1 2">
    <name type="scientific">Myotis davidii</name>
    <name type="common">David's myotis</name>
    <dbReference type="NCBI Taxonomy" id="225400"/>
    <lineage>
        <taxon>Eukaryota</taxon>
        <taxon>Metazoa</taxon>
        <taxon>Chordata</taxon>
        <taxon>Craniata</taxon>
        <taxon>Vertebrata</taxon>
        <taxon>Euteleostomi</taxon>
        <taxon>Mammalia</taxon>
        <taxon>Eutheria</taxon>
        <taxon>Laurasiatheria</taxon>
        <taxon>Chiroptera</taxon>
        <taxon>Yangochiroptera</taxon>
        <taxon>Vespertilionidae</taxon>
        <taxon>Myotis</taxon>
    </lineage>
</organism>
<protein>
    <submittedName>
        <fullName evidence="1">Syntaxin-18</fullName>
    </submittedName>
</protein>
<evidence type="ECO:0000313" key="1">
    <source>
        <dbReference type="EMBL" id="ELK28126.1"/>
    </source>
</evidence>
<accession>L5LPV2</accession>